<proteinExistence type="predicted"/>
<dbReference type="EMBL" id="CM016556">
    <property type="protein sequence ID" value="TKW17503.1"/>
    <property type="molecule type" value="Genomic_DNA"/>
</dbReference>
<keyword evidence="1" id="KW-0732">Signal</keyword>
<keyword evidence="3" id="KW-1185">Reference proteome</keyword>
<gene>
    <name evidence="2" type="ORF">SEVIR_5G371450v2</name>
</gene>
<name>A0A4U6USF1_SETVI</name>
<feature type="signal peptide" evidence="1">
    <location>
        <begin position="1"/>
        <end position="18"/>
    </location>
</feature>
<dbReference type="AlphaFoldDB" id="A0A4U6USF1"/>
<sequence>MLTLIVSWMTTFATIVSHLHILQLPQLLYSCGE</sequence>
<organism evidence="2 3">
    <name type="scientific">Setaria viridis</name>
    <name type="common">Green bristlegrass</name>
    <name type="synonym">Setaria italica subsp. viridis</name>
    <dbReference type="NCBI Taxonomy" id="4556"/>
    <lineage>
        <taxon>Eukaryota</taxon>
        <taxon>Viridiplantae</taxon>
        <taxon>Streptophyta</taxon>
        <taxon>Embryophyta</taxon>
        <taxon>Tracheophyta</taxon>
        <taxon>Spermatophyta</taxon>
        <taxon>Magnoliopsida</taxon>
        <taxon>Liliopsida</taxon>
        <taxon>Poales</taxon>
        <taxon>Poaceae</taxon>
        <taxon>PACMAD clade</taxon>
        <taxon>Panicoideae</taxon>
        <taxon>Panicodae</taxon>
        <taxon>Paniceae</taxon>
        <taxon>Cenchrinae</taxon>
        <taxon>Setaria</taxon>
    </lineage>
</organism>
<evidence type="ECO:0000313" key="2">
    <source>
        <dbReference type="EMBL" id="TKW17503.1"/>
    </source>
</evidence>
<feature type="chain" id="PRO_5020190562" evidence="1">
    <location>
        <begin position="19"/>
        <end position="33"/>
    </location>
</feature>
<evidence type="ECO:0000313" key="3">
    <source>
        <dbReference type="Proteomes" id="UP000298652"/>
    </source>
</evidence>
<dbReference type="Proteomes" id="UP000298652">
    <property type="component" value="Chromosome 5"/>
</dbReference>
<dbReference type="Gramene" id="TKW17503">
    <property type="protein sequence ID" value="TKW17503"/>
    <property type="gene ID" value="SEVIR_5G371450v2"/>
</dbReference>
<evidence type="ECO:0000256" key="1">
    <source>
        <dbReference type="SAM" id="SignalP"/>
    </source>
</evidence>
<protein>
    <submittedName>
        <fullName evidence="2">Uncharacterized protein</fullName>
    </submittedName>
</protein>
<reference evidence="2" key="1">
    <citation type="submission" date="2019-03" db="EMBL/GenBank/DDBJ databases">
        <title>WGS assembly of Setaria viridis.</title>
        <authorList>
            <person name="Huang P."/>
            <person name="Jenkins J."/>
            <person name="Grimwood J."/>
            <person name="Barry K."/>
            <person name="Healey A."/>
            <person name="Mamidi S."/>
            <person name="Sreedasyam A."/>
            <person name="Shu S."/>
            <person name="Feldman M."/>
            <person name="Wu J."/>
            <person name="Yu Y."/>
            <person name="Chen C."/>
            <person name="Johnson J."/>
            <person name="Rokhsar D."/>
            <person name="Baxter I."/>
            <person name="Schmutz J."/>
            <person name="Brutnell T."/>
            <person name="Kellogg E."/>
        </authorList>
    </citation>
    <scope>NUCLEOTIDE SEQUENCE [LARGE SCALE GENOMIC DNA]</scope>
</reference>
<accession>A0A4U6USF1</accession>